<dbReference type="GO" id="GO:0003796">
    <property type="term" value="F:lysozyme activity"/>
    <property type="evidence" value="ECO:0007669"/>
    <property type="project" value="UniProtKB-UniRule"/>
</dbReference>
<dbReference type="PANTHER" id="PTHR38107:SF3">
    <property type="entry name" value="LYSOZYME RRRD-RELATED"/>
    <property type="match status" value="1"/>
</dbReference>
<dbReference type="GO" id="GO:0042742">
    <property type="term" value="P:defense response to bacterium"/>
    <property type="evidence" value="ECO:0007669"/>
    <property type="project" value="UniProtKB-KW"/>
</dbReference>
<evidence type="ECO:0000256" key="1">
    <source>
        <dbReference type="ARBA" id="ARBA00000632"/>
    </source>
</evidence>
<evidence type="ECO:0000256" key="10">
    <source>
        <dbReference type="HAMAP-Rule" id="MF_04110"/>
    </source>
</evidence>
<evidence type="ECO:0000256" key="3">
    <source>
        <dbReference type="ARBA" id="ARBA00022612"/>
    </source>
</evidence>
<dbReference type="CDD" id="cd00737">
    <property type="entry name" value="lyz_endolysin_autolysin"/>
    <property type="match status" value="1"/>
</dbReference>
<feature type="active site" description="Proton donor/acceptor" evidence="10">
    <location>
        <position position="14"/>
    </location>
</feature>
<keyword evidence="13" id="KW-1185">Reference proteome</keyword>
<evidence type="ECO:0000256" key="5">
    <source>
        <dbReference type="ARBA" id="ARBA00022801"/>
    </source>
</evidence>
<keyword evidence="7 10" id="KW-0578">Host cell lysis by virus</keyword>
<comment type="subcellular location">
    <subcellularLocation>
        <location evidence="10">Host cytoplasm</location>
    </subcellularLocation>
    <text evidence="10">The endolysin is cytoplasmic, but can reach the periplasmic space with the help of the holins which disrupt the host cell membrane.</text>
</comment>
<dbReference type="InterPro" id="IPR033907">
    <property type="entry name" value="Endolysin_autolysin"/>
</dbReference>
<evidence type="ECO:0000256" key="4">
    <source>
        <dbReference type="ARBA" id="ARBA00022638"/>
    </source>
</evidence>
<dbReference type="EC" id="3.2.1.17" evidence="10"/>
<protein>
    <recommendedName>
        <fullName evidence="10">Endolysin</fullName>
        <ecNumber evidence="10">3.2.1.17</ecNumber>
    </recommendedName>
    <alternativeName>
        <fullName evidence="10">Lysis protein</fullName>
    </alternativeName>
    <alternativeName>
        <fullName evidence="10">Lysozyme</fullName>
    </alternativeName>
    <alternativeName>
        <fullName evidence="10">Muramidase</fullName>
    </alternativeName>
</protein>
<dbReference type="HAMAP" id="MF_04110">
    <property type="entry name" value="ENDOLYSIN_T4"/>
    <property type="match status" value="1"/>
</dbReference>
<evidence type="ECO:0000256" key="6">
    <source>
        <dbReference type="ARBA" id="ARBA00022852"/>
    </source>
</evidence>
<dbReference type="GO" id="GO:0044659">
    <property type="term" value="P:viral release from host cell by cytolysis"/>
    <property type="evidence" value="ECO:0007669"/>
    <property type="project" value="UniProtKB-UniRule"/>
</dbReference>
<name>A0A2D2W2U6_9CAUD</name>
<evidence type="ECO:0000256" key="9">
    <source>
        <dbReference type="ARBA" id="ARBA00023295"/>
    </source>
</evidence>
<comment type="catalytic activity">
    <reaction evidence="1 10 11">
        <text>Hydrolysis of (1-&gt;4)-beta-linkages between N-acetylmuramic acid and N-acetyl-D-glucosamine residues in a peptidoglycan and between N-acetyl-D-glucosamine residues in chitodextrins.</text>
        <dbReference type="EC" id="3.2.1.17"/>
    </reaction>
</comment>
<evidence type="ECO:0000256" key="2">
    <source>
        <dbReference type="ARBA" id="ARBA00022529"/>
    </source>
</evidence>
<dbReference type="Pfam" id="PF00959">
    <property type="entry name" value="Phage_lysozyme"/>
    <property type="match status" value="1"/>
</dbReference>
<dbReference type="EMBL" id="MG201401">
    <property type="protein sequence ID" value="ATS92462.1"/>
    <property type="molecule type" value="Genomic_DNA"/>
</dbReference>
<comment type="function">
    <text evidence="10">Endolysin with lysozyme activity that degrades host peptidoglycans and participates with the holin and spanin proteins in the sequential events which lead to the programmed host cell lysis releasing the mature viral particles. Once the holin has permeabilized the host cell membrane, the endolysin can reach the periplasm and break down the peptidoglycan layer.</text>
</comment>
<dbReference type="SMR" id="A0A2D2W2U6"/>
<dbReference type="GO" id="GO:0030430">
    <property type="term" value="C:host cell cytoplasm"/>
    <property type="evidence" value="ECO:0007669"/>
    <property type="project" value="UniProtKB-SubCell"/>
</dbReference>
<keyword evidence="9 10" id="KW-0326">Glycosidase</keyword>
<comment type="similarity">
    <text evidence="10 11">Belongs to the glycosyl hydrolase 24 family.</text>
</comment>
<gene>
    <name evidence="12" type="ORF">PGT2_g00044</name>
</gene>
<evidence type="ECO:0000256" key="8">
    <source>
        <dbReference type="ARBA" id="ARBA00023200"/>
    </source>
</evidence>
<keyword evidence="4 10" id="KW-0081">Bacteriolytic enzyme</keyword>
<proteinExistence type="inferred from homology"/>
<dbReference type="InterPro" id="IPR034690">
    <property type="entry name" value="Endolysin_T4_type"/>
</dbReference>
<dbReference type="SUPFAM" id="SSF53955">
    <property type="entry name" value="Lysozyme-like"/>
    <property type="match status" value="1"/>
</dbReference>
<reference evidence="12 13" key="1">
    <citation type="submission" date="2017-10" db="EMBL/GenBank/DDBJ databases">
        <title>Complete genome sequence of Escherichia coli bacteriophage PGT2.</title>
        <authorList>
            <person name="Kulikov E.E."/>
            <person name="Golomidova A.K."/>
            <person name="Kudryavtseva A.V."/>
            <person name="Letarov A.V."/>
        </authorList>
    </citation>
    <scope>NUCLEOTIDE SEQUENCE [LARGE SCALE GENOMIC DNA]</scope>
</reference>
<organism evidence="12 13">
    <name type="scientific">Escherichia phage PGT2</name>
    <dbReference type="NCBI Taxonomy" id="2047782"/>
    <lineage>
        <taxon>Viruses</taxon>
        <taxon>Duplodnaviria</taxon>
        <taxon>Heunggongvirae</taxon>
        <taxon>Uroviricota</taxon>
        <taxon>Caudoviricetes</taxon>
        <taxon>Autographivirales</taxon>
        <taxon>Autonotataviridae</taxon>
        <taxon>Ermolevavirus</taxon>
        <taxon>Ermolevavirus PGT2</taxon>
    </lineage>
</organism>
<evidence type="ECO:0000256" key="7">
    <source>
        <dbReference type="ARBA" id="ARBA00023142"/>
    </source>
</evidence>
<dbReference type="GO" id="GO:0009253">
    <property type="term" value="P:peptidoglycan catabolic process"/>
    <property type="evidence" value="ECO:0007669"/>
    <property type="project" value="UniProtKB-UniRule"/>
</dbReference>
<keyword evidence="3 10" id="KW-1188">Viral release from host cell</keyword>
<dbReference type="PANTHER" id="PTHR38107">
    <property type="match status" value="1"/>
</dbReference>
<keyword evidence="2 10" id="KW-0929">Antimicrobial</keyword>
<dbReference type="InterPro" id="IPR051018">
    <property type="entry name" value="Bacteriophage_GH24"/>
</dbReference>
<evidence type="ECO:0000313" key="12">
    <source>
        <dbReference type="EMBL" id="ATS92462.1"/>
    </source>
</evidence>
<dbReference type="GO" id="GO:0016998">
    <property type="term" value="P:cell wall macromolecule catabolic process"/>
    <property type="evidence" value="ECO:0007669"/>
    <property type="project" value="InterPro"/>
</dbReference>
<feature type="active site" description="Proton donor/acceptor" evidence="10">
    <location>
        <position position="23"/>
    </location>
</feature>
<dbReference type="InterPro" id="IPR023346">
    <property type="entry name" value="Lysozyme-like_dom_sf"/>
</dbReference>
<dbReference type="Proteomes" id="UP000240674">
    <property type="component" value="Segment"/>
</dbReference>
<keyword evidence="8 10" id="KW-1035">Host cytoplasm</keyword>
<dbReference type="Gene3D" id="1.10.530.40">
    <property type="match status" value="1"/>
</dbReference>
<keyword evidence="5 10" id="KW-0378">Hydrolase</keyword>
<evidence type="ECO:0000313" key="13">
    <source>
        <dbReference type="Proteomes" id="UP000240674"/>
    </source>
</evidence>
<sequence>MNLTAAEKLVRHFEGLKLESYLCPAGIWTIGYGQTKGIKKGMVWTKAQAEADMSATVRRFAEEVRQLVRKDTTDAELSAFTSLAYNIGTPNFKTSSALRWHNARESASKVCAGIRMWNKATVNGKKIILKGLVRRREAECSVYTTGDFNE</sequence>
<dbReference type="InterPro" id="IPR002196">
    <property type="entry name" value="Glyco_hydro_24"/>
</dbReference>
<accession>A0A2D2W2U6</accession>
<keyword evidence="6 10" id="KW-0204">Cytolysis</keyword>
<dbReference type="InterPro" id="IPR023347">
    <property type="entry name" value="Lysozyme_dom_sf"/>
</dbReference>
<evidence type="ECO:0000256" key="11">
    <source>
        <dbReference type="RuleBase" id="RU003788"/>
    </source>
</evidence>